<evidence type="ECO:0000313" key="6">
    <source>
        <dbReference type="EMBL" id="KAL3618243.1"/>
    </source>
</evidence>
<dbReference type="Gene3D" id="1.20.140.40">
    <property type="entry name" value="Invertase/pectin methylesterase inhibitor family protein"/>
    <property type="match status" value="1"/>
</dbReference>
<dbReference type="Pfam" id="PF04043">
    <property type="entry name" value="PMEI"/>
    <property type="match status" value="1"/>
</dbReference>
<dbReference type="SUPFAM" id="SSF101148">
    <property type="entry name" value="Plant invertase/pectin methylesterase inhibitor"/>
    <property type="match status" value="1"/>
</dbReference>
<dbReference type="InterPro" id="IPR035513">
    <property type="entry name" value="Invertase/methylesterase_inhib"/>
</dbReference>
<dbReference type="EMBL" id="JAVIJP010000081">
    <property type="protein sequence ID" value="KAL3618243.1"/>
    <property type="molecule type" value="Genomic_DNA"/>
</dbReference>
<keyword evidence="2" id="KW-1015">Disulfide bond</keyword>
<dbReference type="SMART" id="SM00856">
    <property type="entry name" value="PMEI"/>
    <property type="match status" value="1"/>
</dbReference>
<feature type="domain" description="Pectinesterase inhibitor" evidence="5">
    <location>
        <begin position="27"/>
        <end position="178"/>
    </location>
</feature>
<evidence type="ECO:0000256" key="4">
    <source>
        <dbReference type="SAM" id="SignalP"/>
    </source>
</evidence>
<dbReference type="PANTHER" id="PTHR36710">
    <property type="entry name" value="PECTINESTERASE INHIBITOR-LIKE"/>
    <property type="match status" value="1"/>
</dbReference>
<dbReference type="NCBIfam" id="TIGR01614">
    <property type="entry name" value="PME_inhib"/>
    <property type="match status" value="1"/>
</dbReference>
<keyword evidence="1 4" id="KW-0732">Signal</keyword>
<proteinExistence type="inferred from homology"/>
<evidence type="ECO:0000259" key="5">
    <source>
        <dbReference type="SMART" id="SM00856"/>
    </source>
</evidence>
<comment type="caution">
    <text evidence="6">The sequence shown here is derived from an EMBL/GenBank/DDBJ whole genome shotgun (WGS) entry which is preliminary data.</text>
</comment>
<dbReference type="AlphaFoldDB" id="A0ABD3BM20"/>
<dbReference type="InterPro" id="IPR006501">
    <property type="entry name" value="Pectinesterase_inhib_dom"/>
</dbReference>
<dbReference type="PANTHER" id="PTHR36710:SF18">
    <property type="entry name" value="PECTINESTERASE INHIBITOR 5-RELATED"/>
    <property type="match status" value="1"/>
</dbReference>
<protein>
    <recommendedName>
        <fullName evidence="5">Pectinesterase inhibitor domain-containing protein</fullName>
    </recommendedName>
</protein>
<organism evidence="6 7">
    <name type="scientific">Castilleja foliolosa</name>
    <dbReference type="NCBI Taxonomy" id="1961234"/>
    <lineage>
        <taxon>Eukaryota</taxon>
        <taxon>Viridiplantae</taxon>
        <taxon>Streptophyta</taxon>
        <taxon>Embryophyta</taxon>
        <taxon>Tracheophyta</taxon>
        <taxon>Spermatophyta</taxon>
        <taxon>Magnoliopsida</taxon>
        <taxon>eudicotyledons</taxon>
        <taxon>Gunneridae</taxon>
        <taxon>Pentapetalae</taxon>
        <taxon>asterids</taxon>
        <taxon>lamiids</taxon>
        <taxon>Lamiales</taxon>
        <taxon>Orobanchaceae</taxon>
        <taxon>Pedicularideae</taxon>
        <taxon>Castillejinae</taxon>
        <taxon>Castilleja</taxon>
    </lineage>
</organism>
<sequence length="192" mass="21466">MDTKFVFLLIVVLILQANNKACADIVNTDDLIGKWCSRTERKELCVKLIEADPRKELKSSPNGFCEIVRDKAVKVYVATNSKIPSIVNRTTVPFVRRCLIDECSEGYIQAIDHLKSLDFSVISRETYQNLAVSTSYGYTNPWDCEHCFKEGPPGLSIPPELASDNRNLENAPIIIADIINLVVCNKIEACQG</sequence>
<keyword evidence="7" id="KW-1185">Reference proteome</keyword>
<gene>
    <name evidence="6" type="ORF">CASFOL_038564</name>
</gene>
<evidence type="ECO:0000313" key="7">
    <source>
        <dbReference type="Proteomes" id="UP001632038"/>
    </source>
</evidence>
<feature type="chain" id="PRO_5044771792" description="Pectinesterase inhibitor domain-containing protein" evidence="4">
    <location>
        <begin position="24"/>
        <end position="192"/>
    </location>
</feature>
<evidence type="ECO:0000256" key="2">
    <source>
        <dbReference type="ARBA" id="ARBA00023157"/>
    </source>
</evidence>
<evidence type="ECO:0000256" key="1">
    <source>
        <dbReference type="ARBA" id="ARBA00022729"/>
    </source>
</evidence>
<reference evidence="7" key="1">
    <citation type="journal article" date="2024" name="IScience">
        <title>Strigolactones Initiate the Formation of Haustorium-like Structures in Castilleja.</title>
        <authorList>
            <person name="Buerger M."/>
            <person name="Peterson D."/>
            <person name="Chory J."/>
        </authorList>
    </citation>
    <scope>NUCLEOTIDE SEQUENCE [LARGE SCALE GENOMIC DNA]</scope>
</reference>
<dbReference type="Proteomes" id="UP001632038">
    <property type="component" value="Unassembled WGS sequence"/>
</dbReference>
<accession>A0ABD3BM20</accession>
<comment type="similarity">
    <text evidence="3">Belongs to the PMEI family.</text>
</comment>
<dbReference type="InterPro" id="IPR052421">
    <property type="entry name" value="PCW_Enzyme_Inhibitor"/>
</dbReference>
<feature type="signal peptide" evidence="4">
    <location>
        <begin position="1"/>
        <end position="23"/>
    </location>
</feature>
<evidence type="ECO:0000256" key="3">
    <source>
        <dbReference type="ARBA" id="ARBA00038471"/>
    </source>
</evidence>
<name>A0ABD3BM20_9LAMI</name>